<reference evidence="9" key="1">
    <citation type="submission" date="2022-10" db="EMBL/GenBank/DDBJ databases">
        <authorList>
            <person name="Yu W.X."/>
        </authorList>
    </citation>
    <scope>NUCLEOTIDE SEQUENCE</scope>
    <source>
        <strain evidence="9">AAT</strain>
    </source>
</reference>
<keyword evidence="7" id="KW-0812">Transmembrane</keyword>
<dbReference type="PANTHER" id="PTHR43390:SF1">
    <property type="entry name" value="CHLOROPLAST PROCESSING PEPTIDASE"/>
    <property type="match status" value="1"/>
</dbReference>
<dbReference type="AlphaFoldDB" id="A0AAE3SDR2"/>
<evidence type="ECO:0000313" key="10">
    <source>
        <dbReference type="Proteomes" id="UP001209229"/>
    </source>
</evidence>
<evidence type="ECO:0000313" key="9">
    <source>
        <dbReference type="EMBL" id="MCW3785698.1"/>
    </source>
</evidence>
<evidence type="ECO:0000259" key="8">
    <source>
        <dbReference type="Pfam" id="PF10502"/>
    </source>
</evidence>
<dbReference type="InterPro" id="IPR000223">
    <property type="entry name" value="Pept_S26A_signal_pept_1"/>
</dbReference>
<evidence type="ECO:0000256" key="4">
    <source>
        <dbReference type="ARBA" id="ARBA00019232"/>
    </source>
</evidence>
<dbReference type="InterPro" id="IPR019533">
    <property type="entry name" value="Peptidase_S26"/>
</dbReference>
<keyword evidence="7" id="KW-0645">Protease</keyword>
<keyword evidence="7" id="KW-1133">Transmembrane helix</keyword>
<dbReference type="GO" id="GO:0006465">
    <property type="term" value="P:signal peptide processing"/>
    <property type="evidence" value="ECO:0007669"/>
    <property type="project" value="InterPro"/>
</dbReference>
<dbReference type="InterPro" id="IPR036286">
    <property type="entry name" value="LexA/Signal_pep-like_sf"/>
</dbReference>
<protein>
    <recommendedName>
        <fullName evidence="4 7">Signal peptidase I</fullName>
        <ecNumber evidence="3 7">3.4.21.89</ecNumber>
    </recommendedName>
</protein>
<feature type="domain" description="Peptidase S26" evidence="8">
    <location>
        <begin position="354"/>
        <end position="389"/>
    </location>
</feature>
<dbReference type="GO" id="GO:0004252">
    <property type="term" value="F:serine-type endopeptidase activity"/>
    <property type="evidence" value="ECO:0007669"/>
    <property type="project" value="InterPro"/>
</dbReference>
<evidence type="ECO:0000256" key="7">
    <source>
        <dbReference type="RuleBase" id="RU362042"/>
    </source>
</evidence>
<dbReference type="GO" id="GO:0009003">
    <property type="term" value="F:signal peptidase activity"/>
    <property type="evidence" value="ECO:0007669"/>
    <property type="project" value="UniProtKB-EC"/>
</dbReference>
<comment type="catalytic activity">
    <reaction evidence="1 7">
        <text>Cleavage of hydrophobic, N-terminal signal or leader sequences from secreted and periplasmic proteins.</text>
        <dbReference type="EC" id="3.4.21.89"/>
    </reaction>
</comment>
<feature type="active site" evidence="6">
    <location>
        <position position="92"/>
    </location>
</feature>
<comment type="caution">
    <text evidence="9">The sequence shown here is derived from an EMBL/GenBank/DDBJ whole genome shotgun (WGS) entry which is preliminary data.</text>
</comment>
<dbReference type="RefSeq" id="WP_301189270.1">
    <property type="nucleotide sequence ID" value="NZ_JAPDPJ010000005.1"/>
</dbReference>
<dbReference type="NCBIfam" id="TIGR02227">
    <property type="entry name" value="sigpep_I_bact"/>
    <property type="match status" value="1"/>
</dbReference>
<dbReference type="EC" id="3.4.21.89" evidence="3 7"/>
<accession>A0AAE3SDR2</accession>
<name>A0AAE3SDR2_9BACT</name>
<feature type="active site" evidence="6">
    <location>
        <position position="191"/>
    </location>
</feature>
<gene>
    <name evidence="9" type="primary">lepB</name>
    <name evidence="9" type="ORF">OM075_04430</name>
</gene>
<dbReference type="CDD" id="cd06530">
    <property type="entry name" value="S26_SPase_I"/>
    <property type="match status" value="2"/>
</dbReference>
<feature type="transmembrane region" description="Helical" evidence="7">
    <location>
        <begin position="59"/>
        <end position="78"/>
    </location>
</feature>
<dbReference type="PROSITE" id="PS00761">
    <property type="entry name" value="SPASE_I_3"/>
    <property type="match status" value="1"/>
</dbReference>
<evidence type="ECO:0000256" key="1">
    <source>
        <dbReference type="ARBA" id="ARBA00000677"/>
    </source>
</evidence>
<dbReference type="PANTHER" id="PTHR43390">
    <property type="entry name" value="SIGNAL PEPTIDASE I"/>
    <property type="match status" value="1"/>
</dbReference>
<dbReference type="Proteomes" id="UP001209229">
    <property type="component" value="Unassembled WGS sequence"/>
</dbReference>
<dbReference type="EMBL" id="JAPDPJ010000005">
    <property type="protein sequence ID" value="MCW3785698.1"/>
    <property type="molecule type" value="Genomic_DNA"/>
</dbReference>
<dbReference type="Gene3D" id="2.10.109.10">
    <property type="entry name" value="Umud Fragment, subunit A"/>
    <property type="match status" value="2"/>
</dbReference>
<evidence type="ECO:0000256" key="3">
    <source>
        <dbReference type="ARBA" id="ARBA00013208"/>
    </source>
</evidence>
<keyword evidence="10" id="KW-1185">Reference proteome</keyword>
<keyword evidence="5 7" id="KW-0378">Hydrolase</keyword>
<dbReference type="Pfam" id="PF10502">
    <property type="entry name" value="Peptidase_S26"/>
    <property type="match status" value="2"/>
</dbReference>
<feature type="transmembrane region" description="Helical" evidence="7">
    <location>
        <begin position="6"/>
        <end position="38"/>
    </location>
</feature>
<comment type="caution">
    <text evidence="7">Lacks conserved residue(s) required for the propagation of feature annotation.</text>
</comment>
<comment type="subcellular location">
    <subcellularLocation>
        <location evidence="7">Membrane</location>
        <topology evidence="7">Single-pass type II membrane protein</topology>
    </subcellularLocation>
</comment>
<evidence type="ECO:0000256" key="2">
    <source>
        <dbReference type="ARBA" id="ARBA00009370"/>
    </source>
</evidence>
<keyword evidence="7" id="KW-0472">Membrane</keyword>
<sequence>MNRKKIIKLCIAFLLFIMGLWTESLLPIFGVLLILDSIKEKPYLKRIISFTKDKTAKKFIIIEWFFAILFAVWFLFFIQNNFIGIYTFHTSSMNGTLDPGDILLVNKLKPGVAKNINSVKWFHRKMGYDQLKHNDIIMFHFPEGDSLLKNRPTDSYYYLQRLYGESEFMGKKDRLSNLRFYPVDKRPRFVKRIYGLPGDSISIQNGIVFCNDKKAVYPKLSVDRYKISEELKPELIKNNIKPYNELITNEGIIWEIYEDDIKVLAKKGIDLSIDCLPKNYPDALVFPFSTHLLWNMHNMGPIYVPKKGDRIELNLNNIKFYKRIISVFEENKLEIRDNKILINGKESGYYKFKMNYYWVMGDNRPHSFDSRFWGFVPDNHIIGKVEYILYSKNTNSKSLLNYKDDRFFKALN</sequence>
<dbReference type="GO" id="GO:0016020">
    <property type="term" value="C:membrane"/>
    <property type="evidence" value="ECO:0007669"/>
    <property type="project" value="UniProtKB-SubCell"/>
</dbReference>
<evidence type="ECO:0000256" key="5">
    <source>
        <dbReference type="ARBA" id="ARBA00022801"/>
    </source>
</evidence>
<comment type="similarity">
    <text evidence="2 7">Belongs to the peptidase S26 family.</text>
</comment>
<dbReference type="SUPFAM" id="SSF51306">
    <property type="entry name" value="LexA/Signal peptidase"/>
    <property type="match status" value="2"/>
</dbReference>
<dbReference type="InterPro" id="IPR019758">
    <property type="entry name" value="Pept_S26A_signal_pept_1_CS"/>
</dbReference>
<evidence type="ECO:0000256" key="6">
    <source>
        <dbReference type="PIRSR" id="PIRSR600223-1"/>
    </source>
</evidence>
<proteinExistence type="inferred from homology"/>
<feature type="domain" description="Peptidase S26" evidence="8">
    <location>
        <begin position="61"/>
        <end position="223"/>
    </location>
</feature>
<organism evidence="9 10">
    <name type="scientific">Plebeiibacterium sediminum</name>
    <dbReference type="NCBI Taxonomy" id="2992112"/>
    <lineage>
        <taxon>Bacteria</taxon>
        <taxon>Pseudomonadati</taxon>
        <taxon>Bacteroidota</taxon>
        <taxon>Bacteroidia</taxon>
        <taxon>Marinilabiliales</taxon>
        <taxon>Marinilabiliaceae</taxon>
        <taxon>Plebeiibacterium</taxon>
    </lineage>
</organism>